<proteinExistence type="predicted"/>
<protein>
    <submittedName>
        <fullName evidence="1">Uncharacterized protein</fullName>
    </submittedName>
</protein>
<accession>A0A9D4S2A7</accession>
<dbReference type="Proteomes" id="UP000828390">
    <property type="component" value="Unassembled WGS sequence"/>
</dbReference>
<dbReference type="AlphaFoldDB" id="A0A9D4S2A7"/>
<name>A0A9D4S2A7_DREPO</name>
<organism evidence="1 2">
    <name type="scientific">Dreissena polymorpha</name>
    <name type="common">Zebra mussel</name>
    <name type="synonym">Mytilus polymorpha</name>
    <dbReference type="NCBI Taxonomy" id="45954"/>
    <lineage>
        <taxon>Eukaryota</taxon>
        <taxon>Metazoa</taxon>
        <taxon>Spiralia</taxon>
        <taxon>Lophotrochozoa</taxon>
        <taxon>Mollusca</taxon>
        <taxon>Bivalvia</taxon>
        <taxon>Autobranchia</taxon>
        <taxon>Heteroconchia</taxon>
        <taxon>Euheterodonta</taxon>
        <taxon>Imparidentia</taxon>
        <taxon>Neoheterodontei</taxon>
        <taxon>Myida</taxon>
        <taxon>Dreissenoidea</taxon>
        <taxon>Dreissenidae</taxon>
        <taxon>Dreissena</taxon>
    </lineage>
</organism>
<sequence length="101" mass="11672">MNMEAYSAIRRPSRISPLGEVEQHFIEQSPADQWYRNHTDVVERLSFVNHLGQKWKEGDITKCSGGRRISIGCCGCLKKYHVAVRWSKRYVSNAVFLSMLL</sequence>
<keyword evidence="2" id="KW-1185">Reference proteome</keyword>
<reference evidence="1" key="1">
    <citation type="journal article" date="2019" name="bioRxiv">
        <title>The Genome of the Zebra Mussel, Dreissena polymorpha: A Resource for Invasive Species Research.</title>
        <authorList>
            <person name="McCartney M.A."/>
            <person name="Auch B."/>
            <person name="Kono T."/>
            <person name="Mallez S."/>
            <person name="Zhang Y."/>
            <person name="Obille A."/>
            <person name="Becker A."/>
            <person name="Abrahante J.E."/>
            <person name="Garbe J."/>
            <person name="Badalamenti J.P."/>
            <person name="Herman A."/>
            <person name="Mangelson H."/>
            <person name="Liachko I."/>
            <person name="Sullivan S."/>
            <person name="Sone E.D."/>
            <person name="Koren S."/>
            <person name="Silverstein K.A.T."/>
            <person name="Beckman K.B."/>
            <person name="Gohl D.M."/>
        </authorList>
    </citation>
    <scope>NUCLEOTIDE SEQUENCE</scope>
    <source>
        <strain evidence="1">Duluth1</strain>
        <tissue evidence="1">Whole animal</tissue>
    </source>
</reference>
<evidence type="ECO:0000313" key="1">
    <source>
        <dbReference type="EMBL" id="KAH3889216.1"/>
    </source>
</evidence>
<dbReference type="EMBL" id="JAIWYP010000001">
    <property type="protein sequence ID" value="KAH3889216.1"/>
    <property type="molecule type" value="Genomic_DNA"/>
</dbReference>
<gene>
    <name evidence="1" type="ORF">DPMN_013267</name>
</gene>
<evidence type="ECO:0000313" key="2">
    <source>
        <dbReference type="Proteomes" id="UP000828390"/>
    </source>
</evidence>
<reference evidence="1" key="2">
    <citation type="submission" date="2020-11" db="EMBL/GenBank/DDBJ databases">
        <authorList>
            <person name="McCartney M.A."/>
            <person name="Auch B."/>
            <person name="Kono T."/>
            <person name="Mallez S."/>
            <person name="Becker A."/>
            <person name="Gohl D.M."/>
            <person name="Silverstein K.A.T."/>
            <person name="Koren S."/>
            <person name="Bechman K.B."/>
            <person name="Herman A."/>
            <person name="Abrahante J.E."/>
            <person name="Garbe J."/>
        </authorList>
    </citation>
    <scope>NUCLEOTIDE SEQUENCE</scope>
    <source>
        <strain evidence="1">Duluth1</strain>
        <tissue evidence="1">Whole animal</tissue>
    </source>
</reference>
<comment type="caution">
    <text evidence="1">The sequence shown here is derived from an EMBL/GenBank/DDBJ whole genome shotgun (WGS) entry which is preliminary data.</text>
</comment>